<organism evidence="1 2">
    <name type="scientific">Strongyloides venezuelensis</name>
    <name type="common">Threadworm</name>
    <dbReference type="NCBI Taxonomy" id="75913"/>
    <lineage>
        <taxon>Eukaryota</taxon>
        <taxon>Metazoa</taxon>
        <taxon>Ecdysozoa</taxon>
        <taxon>Nematoda</taxon>
        <taxon>Chromadorea</taxon>
        <taxon>Rhabditida</taxon>
        <taxon>Tylenchina</taxon>
        <taxon>Panagrolaimomorpha</taxon>
        <taxon>Strongyloidoidea</taxon>
        <taxon>Strongyloididae</taxon>
        <taxon>Strongyloides</taxon>
    </lineage>
</organism>
<sequence>MLSKISTETSQINSQFCVVTEDILQKIDNILDFHKKNIKQVDFNIILLQTFLSKPTETKETTDTIDTTDTSDYFIINEQKKN</sequence>
<evidence type="ECO:0000313" key="1">
    <source>
        <dbReference type="Proteomes" id="UP000035680"/>
    </source>
</evidence>
<accession>A0A0K0EZI8</accession>
<name>A0A0K0EZI8_STRVS</name>
<reference evidence="1" key="1">
    <citation type="submission" date="2014-07" db="EMBL/GenBank/DDBJ databases">
        <authorList>
            <person name="Martin A.A"/>
            <person name="De Silva N."/>
        </authorList>
    </citation>
    <scope>NUCLEOTIDE SEQUENCE</scope>
</reference>
<dbReference type="WBParaSite" id="SVE_0194700.1">
    <property type="protein sequence ID" value="SVE_0194700.1"/>
    <property type="gene ID" value="SVE_0194700"/>
</dbReference>
<dbReference type="AlphaFoldDB" id="A0A0K0EZI8"/>
<evidence type="ECO:0000313" key="2">
    <source>
        <dbReference type="WBParaSite" id="SVE_0194700.1"/>
    </source>
</evidence>
<dbReference type="Proteomes" id="UP000035680">
    <property type="component" value="Unassembled WGS sequence"/>
</dbReference>
<protein>
    <submittedName>
        <fullName evidence="2">Uncharacterized protein</fullName>
    </submittedName>
</protein>
<keyword evidence="1" id="KW-1185">Reference proteome</keyword>
<reference evidence="2" key="2">
    <citation type="submission" date="2015-08" db="UniProtKB">
        <authorList>
            <consortium name="WormBaseParasite"/>
        </authorList>
    </citation>
    <scope>IDENTIFICATION</scope>
</reference>
<proteinExistence type="predicted"/>